<evidence type="ECO:0000313" key="2">
    <source>
        <dbReference type="Proteomes" id="UP001291623"/>
    </source>
</evidence>
<protein>
    <submittedName>
        <fullName evidence="1">Uncharacterized protein</fullName>
    </submittedName>
</protein>
<accession>A0AAE1RGK2</accession>
<dbReference type="AlphaFoldDB" id="A0AAE1RGK2"/>
<keyword evidence="2" id="KW-1185">Reference proteome</keyword>
<comment type="caution">
    <text evidence="1">The sequence shown here is derived from an EMBL/GenBank/DDBJ whole genome shotgun (WGS) entry which is preliminary data.</text>
</comment>
<dbReference type="EMBL" id="JAVYJV010000015">
    <property type="protein sequence ID" value="KAK4351890.1"/>
    <property type="molecule type" value="Genomic_DNA"/>
</dbReference>
<dbReference type="Proteomes" id="UP001291623">
    <property type="component" value="Unassembled WGS sequence"/>
</dbReference>
<sequence length="186" mass="21455">MPIVMAPKRLNGRRGLVRNGPGKWWAGLELMTAHCQHVLCFIPLPKKQLSLIDSNYFPPREKTRILFDHIIEPNTLLHFSQDGSRNECWGRSEFLGLPLWKWREPTNNSQTTRNQEKSPLMSLLQSQLLLLDQNSEEGDLLEDCKSKVIYFIFLTKESSQRYSLSRVRTGVNYLIDAIAPQTTSPD</sequence>
<reference evidence="1" key="1">
    <citation type="submission" date="2023-12" db="EMBL/GenBank/DDBJ databases">
        <title>Genome assembly of Anisodus tanguticus.</title>
        <authorList>
            <person name="Wang Y.-J."/>
        </authorList>
    </citation>
    <scope>NUCLEOTIDE SEQUENCE</scope>
    <source>
        <strain evidence="1">KB-2021</strain>
        <tissue evidence="1">Leaf</tissue>
    </source>
</reference>
<proteinExistence type="predicted"/>
<name>A0AAE1RGK2_9SOLA</name>
<organism evidence="1 2">
    <name type="scientific">Anisodus tanguticus</name>
    <dbReference type="NCBI Taxonomy" id="243964"/>
    <lineage>
        <taxon>Eukaryota</taxon>
        <taxon>Viridiplantae</taxon>
        <taxon>Streptophyta</taxon>
        <taxon>Embryophyta</taxon>
        <taxon>Tracheophyta</taxon>
        <taxon>Spermatophyta</taxon>
        <taxon>Magnoliopsida</taxon>
        <taxon>eudicotyledons</taxon>
        <taxon>Gunneridae</taxon>
        <taxon>Pentapetalae</taxon>
        <taxon>asterids</taxon>
        <taxon>lamiids</taxon>
        <taxon>Solanales</taxon>
        <taxon>Solanaceae</taxon>
        <taxon>Solanoideae</taxon>
        <taxon>Hyoscyameae</taxon>
        <taxon>Anisodus</taxon>
    </lineage>
</organism>
<gene>
    <name evidence="1" type="ORF">RND71_027408</name>
</gene>
<evidence type="ECO:0000313" key="1">
    <source>
        <dbReference type="EMBL" id="KAK4351890.1"/>
    </source>
</evidence>